<evidence type="ECO:0000313" key="2">
    <source>
        <dbReference type="Proteomes" id="UP000337909"/>
    </source>
</evidence>
<reference evidence="1 2" key="1">
    <citation type="submission" date="2019-09" db="EMBL/GenBank/DDBJ databases">
        <authorList>
            <person name="Chandra G."/>
            <person name="Truman W A."/>
        </authorList>
    </citation>
    <scope>NUCLEOTIDE SEQUENCE [LARGE SCALE GENOMIC DNA]</scope>
    <source>
        <strain evidence="1">PS691</strain>
    </source>
</reference>
<proteinExistence type="predicted"/>
<sequence>MVVDDILAMGDMMRACLVFKQFMDDSVTAAQSHRPLVISQQRAQEIQAATDLLRQALGVLEPKIQAILERVRQAEALVSRS</sequence>
<organism evidence="1 2">
    <name type="scientific">Pseudomonas fluorescens</name>
    <dbReference type="NCBI Taxonomy" id="294"/>
    <lineage>
        <taxon>Bacteria</taxon>
        <taxon>Pseudomonadati</taxon>
        <taxon>Pseudomonadota</taxon>
        <taxon>Gammaproteobacteria</taxon>
        <taxon>Pseudomonadales</taxon>
        <taxon>Pseudomonadaceae</taxon>
        <taxon>Pseudomonas</taxon>
    </lineage>
</organism>
<gene>
    <name evidence="1" type="ORF">PS691_03909</name>
</gene>
<name>A0A5E7E2T0_PSEFL</name>
<protein>
    <submittedName>
        <fullName evidence="1">Uncharacterized protein</fullName>
    </submittedName>
</protein>
<dbReference type="OrthoDB" id="7036914at2"/>
<dbReference type="RefSeq" id="WP_150643777.1">
    <property type="nucleotide sequence ID" value="NZ_CABVHQ010000043.1"/>
</dbReference>
<dbReference type="Proteomes" id="UP000337909">
    <property type="component" value="Unassembled WGS sequence"/>
</dbReference>
<dbReference type="EMBL" id="CABVHQ010000043">
    <property type="protein sequence ID" value="VVO17452.1"/>
    <property type="molecule type" value="Genomic_DNA"/>
</dbReference>
<accession>A0A5E7E2T0</accession>
<dbReference type="AlphaFoldDB" id="A0A5E7E2T0"/>
<evidence type="ECO:0000313" key="1">
    <source>
        <dbReference type="EMBL" id="VVO17452.1"/>
    </source>
</evidence>